<dbReference type="InterPro" id="IPR038330">
    <property type="entry name" value="TspO/MBR-related_sf"/>
</dbReference>
<proteinExistence type="inferred from homology"/>
<feature type="transmembrane region" description="Helical" evidence="6">
    <location>
        <begin position="100"/>
        <end position="121"/>
    </location>
</feature>
<dbReference type="FunFam" id="1.20.1260.100:FF:000001">
    <property type="entry name" value="translocator protein 2"/>
    <property type="match status" value="1"/>
</dbReference>
<dbReference type="PANTHER" id="PTHR10057">
    <property type="entry name" value="PERIPHERAL-TYPE BENZODIAZEPINE RECEPTOR"/>
    <property type="match status" value="1"/>
</dbReference>
<dbReference type="CDD" id="cd15904">
    <property type="entry name" value="TSPO_MBR"/>
    <property type="match status" value="1"/>
</dbReference>
<evidence type="ECO:0000256" key="1">
    <source>
        <dbReference type="ARBA" id="ARBA00004141"/>
    </source>
</evidence>
<evidence type="ECO:0000313" key="7">
    <source>
        <dbReference type="EMBL" id="PMC17428.1"/>
    </source>
</evidence>
<gene>
    <name evidence="7" type="ORF">CJ235_10450</name>
</gene>
<keyword evidence="4 6" id="KW-1133">Transmembrane helix</keyword>
<sequence>MNIIRRIVELFTPLAGGSLIGKMTAKEAPKDFKKFKKPPFSPPKKAFPIVWPILYLMMGVAYVLVKVRRGKHMVETIAHYVQLGLNFAWSLLYFKEKARRLALVDSFLLLGAVIVTTVIYLKKRPLAGFLMLPYVIWSAYASYLTTGNYVLNKDNPNYMD</sequence>
<name>A0A1Z3U2B9_9STAP</name>
<dbReference type="Gene3D" id="1.20.1260.100">
    <property type="entry name" value="TspO/MBR protein"/>
    <property type="match status" value="1"/>
</dbReference>
<dbReference type="GeneID" id="42043960"/>
<evidence type="ECO:0000313" key="8">
    <source>
        <dbReference type="Proteomes" id="UP000235748"/>
    </source>
</evidence>
<dbReference type="Pfam" id="PF03073">
    <property type="entry name" value="TspO_MBR"/>
    <property type="match status" value="1"/>
</dbReference>
<dbReference type="KEGG" id="spet:CEP67_08965"/>
<dbReference type="GO" id="GO:0016020">
    <property type="term" value="C:membrane"/>
    <property type="evidence" value="ECO:0007669"/>
    <property type="project" value="UniProtKB-SubCell"/>
</dbReference>
<keyword evidence="5 6" id="KW-0472">Membrane</keyword>
<dbReference type="STRING" id="170573.GCA_001076995_00854"/>
<comment type="similarity">
    <text evidence="2">Belongs to the TspO/BZRP family.</text>
</comment>
<dbReference type="PIRSF" id="PIRSF005859">
    <property type="entry name" value="PBR"/>
    <property type="match status" value="1"/>
</dbReference>
<dbReference type="GO" id="GO:0033013">
    <property type="term" value="P:tetrapyrrole metabolic process"/>
    <property type="evidence" value="ECO:0007669"/>
    <property type="project" value="UniProtKB-ARBA"/>
</dbReference>
<comment type="caution">
    <text evidence="7">The sequence shown here is derived from an EMBL/GenBank/DDBJ whole genome shotgun (WGS) entry which is preliminary data.</text>
</comment>
<keyword evidence="3 6" id="KW-0812">Transmembrane</keyword>
<dbReference type="Proteomes" id="UP000235748">
    <property type="component" value="Unassembled WGS sequence"/>
</dbReference>
<dbReference type="InterPro" id="IPR004307">
    <property type="entry name" value="TspO_MBR"/>
</dbReference>
<dbReference type="RefSeq" id="WP_002472359.1">
    <property type="nucleotide sequence ID" value="NZ_CP022096.2"/>
</dbReference>
<reference evidence="7 8" key="1">
    <citation type="submission" date="2017-09" db="EMBL/GenBank/DDBJ databases">
        <title>Bacterial strain isolated from the female urinary microbiota.</title>
        <authorList>
            <person name="Thomas-White K."/>
            <person name="Kumar N."/>
            <person name="Forster S."/>
            <person name="Putonti C."/>
            <person name="Lawley T."/>
            <person name="Wolfe A.J."/>
        </authorList>
    </citation>
    <scope>NUCLEOTIDE SEQUENCE [LARGE SCALE GENOMIC DNA]</scope>
    <source>
        <strain evidence="7 8">UMB0834</strain>
    </source>
</reference>
<evidence type="ECO:0000256" key="2">
    <source>
        <dbReference type="ARBA" id="ARBA00007524"/>
    </source>
</evidence>
<organism evidence="7 8">
    <name type="scientific">Staphylococcus pettenkoferi</name>
    <dbReference type="NCBI Taxonomy" id="170573"/>
    <lineage>
        <taxon>Bacteria</taxon>
        <taxon>Bacillati</taxon>
        <taxon>Bacillota</taxon>
        <taxon>Bacilli</taxon>
        <taxon>Bacillales</taxon>
        <taxon>Staphylococcaceae</taxon>
        <taxon>Staphylococcus</taxon>
    </lineage>
</organism>
<protein>
    <submittedName>
        <fullName evidence="7">Tryptophan-rich sensory protein</fullName>
    </submittedName>
</protein>
<dbReference type="EMBL" id="PNGG01000007">
    <property type="protein sequence ID" value="PMC17428.1"/>
    <property type="molecule type" value="Genomic_DNA"/>
</dbReference>
<evidence type="ECO:0000256" key="5">
    <source>
        <dbReference type="ARBA" id="ARBA00023136"/>
    </source>
</evidence>
<feature type="transmembrane region" description="Helical" evidence="6">
    <location>
        <begin position="128"/>
        <end position="151"/>
    </location>
</feature>
<comment type="subcellular location">
    <subcellularLocation>
        <location evidence="1">Membrane</location>
        <topology evidence="1">Multi-pass membrane protein</topology>
    </subcellularLocation>
</comment>
<feature type="transmembrane region" description="Helical" evidence="6">
    <location>
        <begin position="49"/>
        <end position="65"/>
    </location>
</feature>
<dbReference type="AlphaFoldDB" id="A0A1Z3U2B9"/>
<evidence type="ECO:0000256" key="4">
    <source>
        <dbReference type="ARBA" id="ARBA00022989"/>
    </source>
</evidence>
<dbReference type="PANTHER" id="PTHR10057:SF0">
    <property type="entry name" value="TRANSLOCATOR PROTEIN"/>
    <property type="match status" value="1"/>
</dbReference>
<accession>A0A1Z3U2B9</accession>
<evidence type="ECO:0000256" key="6">
    <source>
        <dbReference type="SAM" id="Phobius"/>
    </source>
</evidence>
<evidence type="ECO:0000256" key="3">
    <source>
        <dbReference type="ARBA" id="ARBA00022692"/>
    </source>
</evidence>